<keyword evidence="1" id="KW-1133">Transmembrane helix</keyword>
<dbReference type="AlphaFoldDB" id="A0A0U4BZW0"/>
<proteinExistence type="predicted"/>
<evidence type="ECO:0000256" key="1">
    <source>
        <dbReference type="SAM" id="Phobius"/>
    </source>
</evidence>
<dbReference type="RefSeq" id="WP_067856237.1">
    <property type="nucleotide sequence ID" value="NZ_CP011502.1"/>
</dbReference>
<gene>
    <name evidence="2" type="ORF">AERYTH_06615</name>
</gene>
<evidence type="ECO:0000313" key="2">
    <source>
        <dbReference type="EMBL" id="ALX04383.1"/>
    </source>
</evidence>
<dbReference type="PATRIC" id="fig|2041.4.peg.1386"/>
<keyword evidence="1" id="KW-0812">Transmembrane</keyword>
<dbReference type="STRING" id="2041.AERYTH_06615"/>
<dbReference type="EMBL" id="CP011502">
    <property type="protein sequence ID" value="ALX04383.1"/>
    <property type="molecule type" value="Genomic_DNA"/>
</dbReference>
<feature type="transmembrane region" description="Helical" evidence="1">
    <location>
        <begin position="20"/>
        <end position="38"/>
    </location>
</feature>
<evidence type="ECO:0000313" key="3">
    <source>
        <dbReference type="Proteomes" id="UP000067689"/>
    </source>
</evidence>
<dbReference type="OrthoDB" id="9974224at2"/>
<reference evidence="2 3" key="1">
    <citation type="journal article" date="1991" name="Int. J. Syst. Bacteriol.">
        <title>Description of the erythromycin-producing bacterium Arthrobacter sp. strain NRRL B-3381 as Aeromicrobium erythreum gen. nov., sp. nov.</title>
        <authorList>
            <person name="Miller E.S."/>
            <person name="Woese C.R."/>
            <person name="Brenner S."/>
        </authorList>
    </citation>
    <scope>NUCLEOTIDE SEQUENCE [LARGE SCALE GENOMIC DNA]</scope>
    <source>
        <strain evidence="2 3">AR18</strain>
    </source>
</reference>
<protein>
    <submittedName>
        <fullName evidence="2">Uncharacterized protein</fullName>
    </submittedName>
</protein>
<dbReference type="Proteomes" id="UP000067689">
    <property type="component" value="Chromosome"/>
</dbReference>
<accession>A0A0U4BZW0</accession>
<keyword evidence="3" id="KW-1185">Reference proteome</keyword>
<dbReference type="KEGG" id="aer:AERYTH_06615"/>
<name>A0A0U4BZW0_9ACTN</name>
<keyword evidence="1" id="KW-0472">Membrane</keyword>
<sequence>MSTRPSSLSSSLRQLGPVKVVGLVTIVVVTVVLVWAVLDVRSLLAQAPAAQVAAGPDASAGARGSTTERQVAVTVTFSGTGPFNATVVDASKRERTFRSGGEDVKVTRVYEGAGPYVLASVQTTGNATVRCRVAVDGRQTSSTEQSGLYAQTVCAG</sequence>
<organism evidence="2 3">
    <name type="scientific">Aeromicrobium erythreum</name>
    <dbReference type="NCBI Taxonomy" id="2041"/>
    <lineage>
        <taxon>Bacteria</taxon>
        <taxon>Bacillati</taxon>
        <taxon>Actinomycetota</taxon>
        <taxon>Actinomycetes</taxon>
        <taxon>Propionibacteriales</taxon>
        <taxon>Nocardioidaceae</taxon>
        <taxon>Aeromicrobium</taxon>
    </lineage>
</organism>